<evidence type="ECO:0000256" key="7">
    <source>
        <dbReference type="ARBA" id="ARBA00023014"/>
    </source>
</evidence>
<evidence type="ECO:0000256" key="8">
    <source>
        <dbReference type="ARBA" id="ARBA00050776"/>
    </source>
</evidence>
<evidence type="ECO:0000256" key="5">
    <source>
        <dbReference type="ARBA" id="ARBA00022898"/>
    </source>
</evidence>
<accession>A0A5C4U796</accession>
<dbReference type="InterPro" id="IPR015421">
    <property type="entry name" value="PyrdxlP-dep_Trfase_major"/>
</dbReference>
<protein>
    <submittedName>
        <fullName evidence="10">Cysteine desulfurase</fullName>
    </submittedName>
</protein>
<dbReference type="PANTHER" id="PTHR11601:SF34">
    <property type="entry name" value="CYSTEINE DESULFURASE"/>
    <property type="match status" value="1"/>
</dbReference>
<evidence type="ECO:0000256" key="4">
    <source>
        <dbReference type="ARBA" id="ARBA00022723"/>
    </source>
</evidence>
<proteinExistence type="inferred from homology"/>
<dbReference type="AlphaFoldDB" id="A0A5C4U796"/>
<comment type="caution">
    <text evidence="10">The sequence shown here is derived from an EMBL/GenBank/DDBJ whole genome shotgun (WGS) entry which is preliminary data.</text>
</comment>
<keyword evidence="11" id="KW-1185">Reference proteome</keyword>
<gene>
    <name evidence="10" type="ORF">FHE74_01570</name>
</gene>
<dbReference type="EMBL" id="VDHJ01000002">
    <property type="protein sequence ID" value="TNL99755.1"/>
    <property type="molecule type" value="Genomic_DNA"/>
</dbReference>
<evidence type="ECO:0000259" key="9">
    <source>
        <dbReference type="Pfam" id="PF00266"/>
    </source>
</evidence>
<dbReference type="OrthoDB" id="9808002at2"/>
<keyword evidence="4" id="KW-0479">Metal-binding</keyword>
<dbReference type="Gene3D" id="3.40.640.10">
    <property type="entry name" value="Type I PLP-dependent aspartate aminotransferase-like (Major domain)"/>
    <property type="match status" value="1"/>
</dbReference>
<dbReference type="InterPro" id="IPR016454">
    <property type="entry name" value="Cysteine_dSase"/>
</dbReference>
<evidence type="ECO:0000256" key="6">
    <source>
        <dbReference type="ARBA" id="ARBA00023004"/>
    </source>
</evidence>
<evidence type="ECO:0000313" key="10">
    <source>
        <dbReference type="EMBL" id="TNL99755.1"/>
    </source>
</evidence>
<evidence type="ECO:0000256" key="2">
    <source>
        <dbReference type="ARBA" id="ARBA00006490"/>
    </source>
</evidence>
<comment type="similarity">
    <text evidence="2">Belongs to the class-V pyridoxal-phosphate-dependent aminotransferase family. NifS/IscS subfamily.</text>
</comment>
<dbReference type="GO" id="GO:0031071">
    <property type="term" value="F:cysteine desulfurase activity"/>
    <property type="evidence" value="ECO:0007669"/>
    <property type="project" value="UniProtKB-EC"/>
</dbReference>
<dbReference type="Proteomes" id="UP000312032">
    <property type="component" value="Unassembled WGS sequence"/>
</dbReference>
<dbReference type="InterPro" id="IPR015422">
    <property type="entry name" value="PyrdxlP-dep_Trfase_small"/>
</dbReference>
<keyword evidence="6" id="KW-0408">Iron</keyword>
<dbReference type="InterPro" id="IPR000192">
    <property type="entry name" value="Aminotrans_V_dom"/>
</dbReference>
<feature type="domain" description="Aminotransferase class V" evidence="9">
    <location>
        <begin position="2"/>
        <end position="352"/>
    </location>
</feature>
<dbReference type="Pfam" id="PF00266">
    <property type="entry name" value="Aminotran_5"/>
    <property type="match status" value="1"/>
</dbReference>
<dbReference type="InterPro" id="IPR015424">
    <property type="entry name" value="PyrdxlP-dep_Trfase"/>
</dbReference>
<comment type="cofactor">
    <cofactor evidence="1">
        <name>pyridoxal 5'-phosphate</name>
        <dbReference type="ChEBI" id="CHEBI:597326"/>
    </cofactor>
</comment>
<comment type="catalytic activity">
    <reaction evidence="8">
        <text>(sulfur carrier)-H + L-cysteine = (sulfur carrier)-SH + L-alanine</text>
        <dbReference type="Rhea" id="RHEA:43892"/>
        <dbReference type="Rhea" id="RHEA-COMP:14737"/>
        <dbReference type="Rhea" id="RHEA-COMP:14739"/>
        <dbReference type="ChEBI" id="CHEBI:29917"/>
        <dbReference type="ChEBI" id="CHEBI:35235"/>
        <dbReference type="ChEBI" id="CHEBI:57972"/>
        <dbReference type="ChEBI" id="CHEBI:64428"/>
        <dbReference type="EC" id="2.8.1.7"/>
    </reaction>
</comment>
<dbReference type="GO" id="GO:0051536">
    <property type="term" value="F:iron-sulfur cluster binding"/>
    <property type="evidence" value="ECO:0007669"/>
    <property type="project" value="UniProtKB-KW"/>
</dbReference>
<keyword evidence="5" id="KW-0663">Pyridoxal phosphate</keyword>
<dbReference type="Gene3D" id="1.10.260.50">
    <property type="match status" value="1"/>
</dbReference>
<evidence type="ECO:0000256" key="1">
    <source>
        <dbReference type="ARBA" id="ARBA00001933"/>
    </source>
</evidence>
<name>A0A5C4U796_9CORY</name>
<sequence length="370" mass="38096">MIYLDHAATSPMRESAIEAWARHAGAVNPGAQYASGRKARSVLDSAREQVAEIMGADPVEVVFTASGTEADNVAVQGLFRASSSARIVASAIEHPAVAETVARLGADVELLPVDRSGHICDLSALDTPAALASCMMANNETGAIQPVEQIVARATAQGTPVHVDAVQAVGKIAINFHELGVHTLASSAHKFGGPRGAGFLLARRDSPVQAVMFGGGQERGLRPGTADVASAAALATALGEAVHEMEAEYARLAGLRDKLWQGISSTIDGAVLNTAEPALPGHCHVSFPGADGDSLIMLLDVAGIEASTGSACHAGVNRMSDVLSAMGIPEADGLGSLRLTLGRTTTSEDIEEVLRILPGVVERARSAGLR</sequence>
<keyword evidence="7" id="KW-0411">Iron-sulfur</keyword>
<evidence type="ECO:0000256" key="3">
    <source>
        <dbReference type="ARBA" id="ARBA00022679"/>
    </source>
</evidence>
<dbReference type="SUPFAM" id="SSF53383">
    <property type="entry name" value="PLP-dependent transferases"/>
    <property type="match status" value="1"/>
</dbReference>
<reference evidence="10 11" key="1">
    <citation type="submission" date="2019-06" db="EMBL/GenBank/DDBJ databases">
        <authorList>
            <person name="Li J."/>
        </authorList>
    </citation>
    <scope>NUCLEOTIDE SEQUENCE [LARGE SCALE GENOMIC DNA]</scope>
    <source>
        <strain evidence="10 11">LMG 28165</strain>
    </source>
</reference>
<dbReference type="Gene3D" id="3.90.1150.10">
    <property type="entry name" value="Aspartate Aminotransferase, domain 1"/>
    <property type="match status" value="1"/>
</dbReference>
<dbReference type="RefSeq" id="WP_139464672.1">
    <property type="nucleotide sequence ID" value="NZ_VDHJ01000002.1"/>
</dbReference>
<dbReference type="PANTHER" id="PTHR11601">
    <property type="entry name" value="CYSTEINE DESULFURYLASE FAMILY MEMBER"/>
    <property type="match status" value="1"/>
</dbReference>
<evidence type="ECO:0000313" key="11">
    <source>
        <dbReference type="Proteomes" id="UP000312032"/>
    </source>
</evidence>
<dbReference type="PIRSF" id="PIRSF005572">
    <property type="entry name" value="NifS"/>
    <property type="match status" value="1"/>
</dbReference>
<organism evidence="10 11">
    <name type="scientific">Corynebacterium tapiri</name>
    <dbReference type="NCBI Taxonomy" id="1448266"/>
    <lineage>
        <taxon>Bacteria</taxon>
        <taxon>Bacillati</taxon>
        <taxon>Actinomycetota</taxon>
        <taxon>Actinomycetes</taxon>
        <taxon>Mycobacteriales</taxon>
        <taxon>Corynebacteriaceae</taxon>
        <taxon>Corynebacterium</taxon>
    </lineage>
</organism>
<keyword evidence="3" id="KW-0808">Transferase</keyword>
<dbReference type="GO" id="GO:0046872">
    <property type="term" value="F:metal ion binding"/>
    <property type="evidence" value="ECO:0007669"/>
    <property type="project" value="UniProtKB-KW"/>
</dbReference>